<evidence type="ECO:0000256" key="6">
    <source>
        <dbReference type="ARBA" id="ARBA00022723"/>
    </source>
</evidence>
<evidence type="ECO:0000256" key="9">
    <source>
        <dbReference type="ARBA" id="ARBA00022840"/>
    </source>
</evidence>
<dbReference type="GO" id="GO:0046872">
    <property type="term" value="F:metal ion binding"/>
    <property type="evidence" value="ECO:0007669"/>
    <property type="project" value="UniProtKB-KW"/>
</dbReference>
<reference evidence="13" key="1">
    <citation type="submission" date="2018-06" db="EMBL/GenBank/DDBJ databases">
        <authorList>
            <person name="Zhirakovskaya E."/>
        </authorList>
    </citation>
    <scope>NUCLEOTIDE SEQUENCE</scope>
</reference>
<evidence type="ECO:0000256" key="1">
    <source>
        <dbReference type="ARBA" id="ARBA00006360"/>
    </source>
</evidence>
<evidence type="ECO:0000313" key="13">
    <source>
        <dbReference type="EMBL" id="VAW08113.1"/>
    </source>
</evidence>
<dbReference type="Pfam" id="PF12169">
    <property type="entry name" value="DNA_pol3_gamma3"/>
    <property type="match status" value="1"/>
</dbReference>
<evidence type="ECO:0000256" key="5">
    <source>
        <dbReference type="ARBA" id="ARBA00022705"/>
    </source>
</evidence>
<dbReference type="GO" id="GO:0003887">
    <property type="term" value="F:DNA-directed DNA polymerase activity"/>
    <property type="evidence" value="ECO:0007669"/>
    <property type="project" value="UniProtKB-KW"/>
</dbReference>
<evidence type="ECO:0000256" key="10">
    <source>
        <dbReference type="ARBA" id="ARBA00022932"/>
    </source>
</evidence>
<keyword evidence="6" id="KW-0479">Metal-binding</keyword>
<comment type="similarity">
    <text evidence="1">Belongs to the DnaX/STICHEL family.</text>
</comment>
<dbReference type="InterPro" id="IPR050238">
    <property type="entry name" value="DNA_Rep/Repair_Clamp_Loader"/>
</dbReference>
<dbReference type="GO" id="GO:0003677">
    <property type="term" value="F:DNA binding"/>
    <property type="evidence" value="ECO:0007669"/>
    <property type="project" value="InterPro"/>
</dbReference>
<dbReference type="CDD" id="cd00009">
    <property type="entry name" value="AAA"/>
    <property type="match status" value="1"/>
</dbReference>
<comment type="catalytic activity">
    <reaction evidence="11">
        <text>DNA(n) + a 2'-deoxyribonucleoside 5'-triphosphate = DNA(n+1) + diphosphate</text>
        <dbReference type="Rhea" id="RHEA:22508"/>
        <dbReference type="Rhea" id="RHEA-COMP:17339"/>
        <dbReference type="Rhea" id="RHEA-COMP:17340"/>
        <dbReference type="ChEBI" id="CHEBI:33019"/>
        <dbReference type="ChEBI" id="CHEBI:61560"/>
        <dbReference type="ChEBI" id="CHEBI:173112"/>
        <dbReference type="EC" id="2.7.7.7"/>
    </reaction>
</comment>
<feature type="non-terminal residue" evidence="13">
    <location>
        <position position="398"/>
    </location>
</feature>
<accession>A0A3B0SVT0</accession>
<keyword evidence="4 13" id="KW-0548">Nucleotidyltransferase</keyword>
<organism evidence="13">
    <name type="scientific">hydrothermal vent metagenome</name>
    <dbReference type="NCBI Taxonomy" id="652676"/>
    <lineage>
        <taxon>unclassified sequences</taxon>
        <taxon>metagenomes</taxon>
        <taxon>ecological metagenomes</taxon>
    </lineage>
</organism>
<keyword evidence="10" id="KW-0239">DNA-directed DNA polymerase</keyword>
<name>A0A3B0SVT0_9ZZZZ</name>
<dbReference type="Gene3D" id="1.10.8.60">
    <property type="match status" value="1"/>
</dbReference>
<dbReference type="NCBIfam" id="NF004046">
    <property type="entry name" value="PRK05563.1"/>
    <property type="match status" value="1"/>
</dbReference>
<keyword evidence="9" id="KW-0067">ATP-binding</keyword>
<dbReference type="InterPro" id="IPR012763">
    <property type="entry name" value="DNA_pol_III_sug/sutau_N"/>
</dbReference>
<dbReference type="InterPro" id="IPR008921">
    <property type="entry name" value="DNA_pol3_clamp-load_cplx_C"/>
</dbReference>
<keyword evidence="8" id="KW-0862">Zinc</keyword>
<evidence type="ECO:0000256" key="4">
    <source>
        <dbReference type="ARBA" id="ARBA00022695"/>
    </source>
</evidence>
<evidence type="ECO:0000259" key="12">
    <source>
        <dbReference type="SMART" id="SM00382"/>
    </source>
</evidence>
<protein>
    <recommendedName>
        <fullName evidence="2">DNA-directed DNA polymerase</fullName>
        <ecNumber evidence="2">2.7.7.7</ecNumber>
    </recommendedName>
</protein>
<dbReference type="EMBL" id="UOEK01000442">
    <property type="protein sequence ID" value="VAW08113.1"/>
    <property type="molecule type" value="Genomic_DNA"/>
</dbReference>
<dbReference type="InterPro" id="IPR027417">
    <property type="entry name" value="P-loop_NTPase"/>
</dbReference>
<feature type="non-terminal residue" evidence="13">
    <location>
        <position position="1"/>
    </location>
</feature>
<dbReference type="SUPFAM" id="SSF48019">
    <property type="entry name" value="post-AAA+ oligomerization domain-like"/>
    <property type="match status" value="1"/>
</dbReference>
<proteinExistence type="inferred from homology"/>
<dbReference type="GO" id="GO:0009360">
    <property type="term" value="C:DNA polymerase III complex"/>
    <property type="evidence" value="ECO:0007669"/>
    <property type="project" value="InterPro"/>
</dbReference>
<dbReference type="PANTHER" id="PTHR11669">
    <property type="entry name" value="REPLICATION FACTOR C / DNA POLYMERASE III GAMMA-TAU SUBUNIT"/>
    <property type="match status" value="1"/>
</dbReference>
<sequence>RHYHRRHMEHQALYRRYRPQRFDEVIGQAHVTETLSREVIDEKIAHAYLFAGPRGTGKTTTARLLAKALNCTDPQANGEPCNSCVSCEGITSGTSLDVIELDAASHNKVEDIREIRINVGTVAAAGGARRIYILDEAHMLSRAAGNALLKTLEEPPGHVVFVLATTEPYKVLDTIRSRCQRFDFHPVQAETLGNYLGEIARRESFTVDQQALSLVASHAQGSVRDAMSLLEQVAALGAGTVNAAGVTRALGLADSDAYTILATAIVEQDAPAALGLVARLASQGTDLRRFVSEGVSFFRGVFLAQYAPNLEEIVEEPPDAIAQWRTVAKTMPVSDVLRSVDQLAEALLNLRQGREERLVVELAVLRLARPDIAPDAEALDSRIAHLEGRVRDLAAAVA</sequence>
<dbReference type="SUPFAM" id="SSF52540">
    <property type="entry name" value="P-loop containing nucleoside triphosphate hydrolases"/>
    <property type="match status" value="1"/>
</dbReference>
<gene>
    <name evidence="13" type="ORF">MNBD_ACTINO02-3234</name>
</gene>
<dbReference type="InterPro" id="IPR003593">
    <property type="entry name" value="AAA+_ATPase"/>
</dbReference>
<dbReference type="GO" id="GO:0006261">
    <property type="term" value="P:DNA-templated DNA replication"/>
    <property type="evidence" value="ECO:0007669"/>
    <property type="project" value="TreeGrafter"/>
</dbReference>
<dbReference type="AlphaFoldDB" id="A0A3B0SVT0"/>
<evidence type="ECO:0000256" key="8">
    <source>
        <dbReference type="ARBA" id="ARBA00022833"/>
    </source>
</evidence>
<dbReference type="NCBIfam" id="TIGR02397">
    <property type="entry name" value="dnaX_nterm"/>
    <property type="match status" value="1"/>
</dbReference>
<dbReference type="Gene3D" id="3.40.50.300">
    <property type="entry name" value="P-loop containing nucleotide triphosphate hydrolases"/>
    <property type="match status" value="1"/>
</dbReference>
<keyword evidence="5" id="KW-0235">DNA replication</keyword>
<dbReference type="CDD" id="cd18137">
    <property type="entry name" value="HLD_clamp_pol_III_gamma_tau"/>
    <property type="match status" value="1"/>
</dbReference>
<dbReference type="GO" id="GO:0005524">
    <property type="term" value="F:ATP binding"/>
    <property type="evidence" value="ECO:0007669"/>
    <property type="project" value="UniProtKB-KW"/>
</dbReference>
<dbReference type="Pfam" id="PF22608">
    <property type="entry name" value="DNAX_ATPase_lid"/>
    <property type="match status" value="1"/>
</dbReference>
<feature type="domain" description="AAA+ ATPase" evidence="12">
    <location>
        <begin position="44"/>
        <end position="188"/>
    </location>
</feature>
<dbReference type="PANTHER" id="PTHR11669:SF0">
    <property type="entry name" value="PROTEIN STICHEL-LIKE 2"/>
    <property type="match status" value="1"/>
</dbReference>
<evidence type="ECO:0000256" key="3">
    <source>
        <dbReference type="ARBA" id="ARBA00022679"/>
    </source>
</evidence>
<dbReference type="EC" id="2.7.7.7" evidence="2"/>
<evidence type="ECO:0000256" key="7">
    <source>
        <dbReference type="ARBA" id="ARBA00022741"/>
    </source>
</evidence>
<dbReference type="FunFam" id="3.40.50.300:FF:000014">
    <property type="entry name" value="DNA polymerase III subunit gamma/tau"/>
    <property type="match status" value="1"/>
</dbReference>
<dbReference type="SMART" id="SM00382">
    <property type="entry name" value="AAA"/>
    <property type="match status" value="1"/>
</dbReference>
<dbReference type="Gene3D" id="1.20.272.10">
    <property type="match status" value="1"/>
</dbReference>
<evidence type="ECO:0000256" key="11">
    <source>
        <dbReference type="ARBA" id="ARBA00049244"/>
    </source>
</evidence>
<keyword evidence="3 13" id="KW-0808">Transferase</keyword>
<evidence type="ECO:0000256" key="2">
    <source>
        <dbReference type="ARBA" id="ARBA00012417"/>
    </source>
</evidence>
<dbReference type="InterPro" id="IPR022754">
    <property type="entry name" value="DNA_pol_III_gamma-3"/>
</dbReference>
<keyword evidence="7" id="KW-0547">Nucleotide-binding</keyword>
<dbReference type="InterPro" id="IPR045085">
    <property type="entry name" value="HLD_clamp_pol_III_gamma_tau"/>
</dbReference>
<dbReference type="Pfam" id="PF13177">
    <property type="entry name" value="DNA_pol3_delta2"/>
    <property type="match status" value="1"/>
</dbReference>